<evidence type="ECO:0000256" key="1">
    <source>
        <dbReference type="SAM" id="MobiDB-lite"/>
    </source>
</evidence>
<proteinExistence type="predicted"/>
<accession>A0A852Y917</accession>
<dbReference type="Proteomes" id="UP000553888">
    <property type="component" value="Unassembled WGS sequence"/>
</dbReference>
<keyword evidence="4" id="KW-1185">Reference proteome</keyword>
<comment type="caution">
    <text evidence="3">The sequence shown here is derived from an EMBL/GenBank/DDBJ whole genome shotgun (WGS) entry which is preliminary data.</text>
</comment>
<evidence type="ECO:0000313" key="4">
    <source>
        <dbReference type="Proteomes" id="UP000553888"/>
    </source>
</evidence>
<sequence length="209" mass="21265">MSDERQQAGWYPDPSGARQLRWWNGKAFTDLVSDAEDEEQNEVADALLIPAPIEPVIAASVAAEPADVAPVAAPAPLTAPAPAATPAPVAEPAATFRAPEVPLEPTPLPLGLDLPAPSASERFGGGLHDSLDTAALADFEAQLAADFSAEAPVAPAEAQAAQIGDATASALSGANLDDVFDASFGSASAAGALTLDEEIAQLLDPARRR</sequence>
<feature type="region of interest" description="Disordered" evidence="1">
    <location>
        <begin position="100"/>
        <end position="125"/>
    </location>
</feature>
<organism evidence="3 4">
    <name type="scientific">Schumannella luteola</name>
    <dbReference type="NCBI Taxonomy" id="472059"/>
    <lineage>
        <taxon>Bacteria</taxon>
        <taxon>Bacillati</taxon>
        <taxon>Actinomycetota</taxon>
        <taxon>Actinomycetes</taxon>
        <taxon>Micrococcales</taxon>
        <taxon>Microbacteriaceae</taxon>
        <taxon>Schumannella</taxon>
    </lineage>
</organism>
<dbReference type="EMBL" id="JACBZY010000001">
    <property type="protein sequence ID" value="NYG97794.1"/>
    <property type="molecule type" value="Genomic_DNA"/>
</dbReference>
<protein>
    <recommendedName>
        <fullName evidence="2">DUF2510 domain-containing protein</fullName>
    </recommendedName>
</protein>
<dbReference type="InterPro" id="IPR018929">
    <property type="entry name" value="DUF2510"/>
</dbReference>
<dbReference type="RefSeq" id="WP_218853414.1">
    <property type="nucleotide sequence ID" value="NZ_JACBZY010000001.1"/>
</dbReference>
<feature type="domain" description="DUF2510" evidence="2">
    <location>
        <begin position="8"/>
        <end position="36"/>
    </location>
</feature>
<evidence type="ECO:0000313" key="3">
    <source>
        <dbReference type="EMBL" id="NYG97794.1"/>
    </source>
</evidence>
<dbReference type="Pfam" id="PF10708">
    <property type="entry name" value="DUF2510"/>
    <property type="match status" value="1"/>
</dbReference>
<gene>
    <name evidence="3" type="ORF">BJ979_000420</name>
</gene>
<dbReference type="AlphaFoldDB" id="A0A852Y917"/>
<name>A0A852Y917_9MICO</name>
<reference evidence="3 4" key="1">
    <citation type="submission" date="2020-07" db="EMBL/GenBank/DDBJ databases">
        <title>Sequencing the genomes of 1000 actinobacteria strains.</title>
        <authorList>
            <person name="Klenk H.-P."/>
        </authorList>
    </citation>
    <scope>NUCLEOTIDE SEQUENCE [LARGE SCALE GENOMIC DNA]</scope>
    <source>
        <strain evidence="3 4">DSM 23141</strain>
    </source>
</reference>
<evidence type="ECO:0000259" key="2">
    <source>
        <dbReference type="Pfam" id="PF10708"/>
    </source>
</evidence>